<dbReference type="InterPro" id="IPR036249">
    <property type="entry name" value="Thioredoxin-like_sf"/>
</dbReference>
<dbReference type="AlphaFoldDB" id="A0A369CIG2"/>
<evidence type="ECO:0000259" key="1">
    <source>
        <dbReference type="Pfam" id="PF00085"/>
    </source>
</evidence>
<organism evidence="2 3">
    <name type="scientific">Thioalbus denitrificans</name>
    <dbReference type="NCBI Taxonomy" id="547122"/>
    <lineage>
        <taxon>Bacteria</taxon>
        <taxon>Pseudomonadati</taxon>
        <taxon>Pseudomonadota</taxon>
        <taxon>Gammaproteobacteria</taxon>
        <taxon>Chromatiales</taxon>
        <taxon>Ectothiorhodospiraceae</taxon>
        <taxon>Thioalbus</taxon>
    </lineage>
</organism>
<dbReference type="Proteomes" id="UP000252707">
    <property type="component" value="Unassembled WGS sequence"/>
</dbReference>
<dbReference type="RefSeq" id="WP_170142021.1">
    <property type="nucleotide sequence ID" value="NZ_QPJY01000001.1"/>
</dbReference>
<dbReference type="EMBL" id="QPJY01000001">
    <property type="protein sequence ID" value="RCX33483.1"/>
    <property type="molecule type" value="Genomic_DNA"/>
</dbReference>
<dbReference type="InterPro" id="IPR013766">
    <property type="entry name" value="Thioredoxin_domain"/>
</dbReference>
<sequence>MKPVIPTSATAPADRPAAAIWFSAPGCGVCSVLRPRVKSLFEQEFPQILWQDVDTAAQPEVAAQHQVFTIPTLLVFLDGREFLRRARNFSPAEVRDALARPYGLLFGDA</sequence>
<protein>
    <submittedName>
        <fullName evidence="2">Thioredoxin</fullName>
    </submittedName>
</protein>
<dbReference type="Gene3D" id="3.40.30.10">
    <property type="entry name" value="Glutaredoxin"/>
    <property type="match status" value="1"/>
</dbReference>
<dbReference type="Pfam" id="PF00085">
    <property type="entry name" value="Thioredoxin"/>
    <property type="match status" value="1"/>
</dbReference>
<accession>A0A369CIG2</accession>
<evidence type="ECO:0000313" key="3">
    <source>
        <dbReference type="Proteomes" id="UP000252707"/>
    </source>
</evidence>
<reference evidence="2 3" key="1">
    <citation type="submission" date="2018-07" db="EMBL/GenBank/DDBJ databases">
        <title>Genomic Encyclopedia of Type Strains, Phase IV (KMG-IV): sequencing the most valuable type-strain genomes for metagenomic binning, comparative biology and taxonomic classification.</title>
        <authorList>
            <person name="Goeker M."/>
        </authorList>
    </citation>
    <scope>NUCLEOTIDE SEQUENCE [LARGE SCALE GENOMIC DNA]</scope>
    <source>
        <strain evidence="2 3">DSM 26407</strain>
    </source>
</reference>
<keyword evidence="3" id="KW-1185">Reference proteome</keyword>
<feature type="domain" description="Thioredoxin" evidence="1">
    <location>
        <begin position="20"/>
        <end position="81"/>
    </location>
</feature>
<proteinExistence type="predicted"/>
<name>A0A369CIG2_9GAMM</name>
<evidence type="ECO:0000313" key="2">
    <source>
        <dbReference type="EMBL" id="RCX33483.1"/>
    </source>
</evidence>
<comment type="caution">
    <text evidence="2">The sequence shown here is derived from an EMBL/GenBank/DDBJ whole genome shotgun (WGS) entry which is preliminary data.</text>
</comment>
<gene>
    <name evidence="2" type="ORF">DFQ59_101787</name>
</gene>
<dbReference type="CDD" id="cd02947">
    <property type="entry name" value="TRX_family"/>
    <property type="match status" value="1"/>
</dbReference>
<dbReference type="SUPFAM" id="SSF52833">
    <property type="entry name" value="Thioredoxin-like"/>
    <property type="match status" value="1"/>
</dbReference>